<evidence type="ECO:0000313" key="3">
    <source>
        <dbReference type="Proteomes" id="UP001066276"/>
    </source>
</evidence>
<comment type="caution">
    <text evidence="2">The sequence shown here is derived from an EMBL/GenBank/DDBJ whole genome shotgun (WGS) entry which is preliminary data.</text>
</comment>
<dbReference type="EMBL" id="JANPWB010000016">
    <property type="protein sequence ID" value="KAJ1081062.1"/>
    <property type="molecule type" value="Genomic_DNA"/>
</dbReference>
<proteinExistence type="predicted"/>
<feature type="compositionally biased region" description="Polar residues" evidence="1">
    <location>
        <begin position="1"/>
        <end position="15"/>
    </location>
</feature>
<organism evidence="2 3">
    <name type="scientific">Pleurodeles waltl</name>
    <name type="common">Iberian ribbed newt</name>
    <dbReference type="NCBI Taxonomy" id="8319"/>
    <lineage>
        <taxon>Eukaryota</taxon>
        <taxon>Metazoa</taxon>
        <taxon>Chordata</taxon>
        <taxon>Craniata</taxon>
        <taxon>Vertebrata</taxon>
        <taxon>Euteleostomi</taxon>
        <taxon>Amphibia</taxon>
        <taxon>Batrachia</taxon>
        <taxon>Caudata</taxon>
        <taxon>Salamandroidea</taxon>
        <taxon>Salamandridae</taxon>
        <taxon>Pleurodelinae</taxon>
        <taxon>Pleurodeles</taxon>
    </lineage>
</organism>
<gene>
    <name evidence="2" type="ORF">NDU88_001246</name>
</gene>
<feature type="region of interest" description="Disordered" evidence="1">
    <location>
        <begin position="1"/>
        <end position="31"/>
    </location>
</feature>
<dbReference type="Proteomes" id="UP001066276">
    <property type="component" value="Chromosome 12"/>
</dbReference>
<sequence length="77" mass="8330">MVYLATTGSVSTARNPTGGSPGSGEPSLPEAMDPIQALRNNIEPKIYAVTLDVNLLRADLRKFRDKVTAAVDQFNRL</sequence>
<name>A0AAV7KSD9_PLEWA</name>
<reference evidence="2" key="1">
    <citation type="journal article" date="2022" name="bioRxiv">
        <title>Sequencing and chromosome-scale assembly of the giantPleurodeles waltlgenome.</title>
        <authorList>
            <person name="Brown T."/>
            <person name="Elewa A."/>
            <person name="Iarovenko S."/>
            <person name="Subramanian E."/>
            <person name="Araus A.J."/>
            <person name="Petzold A."/>
            <person name="Susuki M."/>
            <person name="Suzuki K.-i.T."/>
            <person name="Hayashi T."/>
            <person name="Toyoda A."/>
            <person name="Oliveira C."/>
            <person name="Osipova E."/>
            <person name="Leigh N.D."/>
            <person name="Simon A."/>
            <person name="Yun M.H."/>
        </authorList>
    </citation>
    <scope>NUCLEOTIDE SEQUENCE</scope>
    <source>
        <strain evidence="2">20211129_DDA</strain>
        <tissue evidence="2">Liver</tissue>
    </source>
</reference>
<protein>
    <submittedName>
        <fullName evidence="2">Uncharacterized protein</fullName>
    </submittedName>
</protein>
<accession>A0AAV7KSD9</accession>
<evidence type="ECO:0000313" key="2">
    <source>
        <dbReference type="EMBL" id="KAJ1081062.1"/>
    </source>
</evidence>
<dbReference type="AlphaFoldDB" id="A0AAV7KSD9"/>
<evidence type="ECO:0000256" key="1">
    <source>
        <dbReference type="SAM" id="MobiDB-lite"/>
    </source>
</evidence>
<keyword evidence="3" id="KW-1185">Reference proteome</keyword>